<feature type="domain" description="MoaB/Mog" evidence="12">
    <location>
        <begin position="179"/>
        <end position="316"/>
    </location>
</feature>
<evidence type="ECO:0000256" key="9">
    <source>
        <dbReference type="ARBA" id="ARBA00023150"/>
    </source>
</evidence>
<keyword evidence="9 11" id="KW-0501">Molybdenum cofactor biosynthesis</keyword>
<dbReference type="InterPro" id="IPR036688">
    <property type="entry name" value="MoeA_C_domain_IV_sf"/>
</dbReference>
<dbReference type="GO" id="GO:0006777">
    <property type="term" value="P:Mo-molybdopterin cofactor biosynthetic process"/>
    <property type="evidence" value="ECO:0007669"/>
    <property type="project" value="UniProtKB-UniRule"/>
</dbReference>
<dbReference type="PANTHER" id="PTHR10192:SF5">
    <property type="entry name" value="GEPHYRIN"/>
    <property type="match status" value="1"/>
</dbReference>
<dbReference type="EMBL" id="QMQB01000125">
    <property type="protein sequence ID" value="RLE12881.1"/>
    <property type="molecule type" value="Genomic_DNA"/>
</dbReference>
<dbReference type="EC" id="2.10.1.1" evidence="11"/>
<dbReference type="SUPFAM" id="SSF63882">
    <property type="entry name" value="MoeA N-terminal region -like"/>
    <property type="match status" value="1"/>
</dbReference>
<dbReference type="SMART" id="SM00852">
    <property type="entry name" value="MoCF_biosynth"/>
    <property type="match status" value="1"/>
</dbReference>
<accession>A0A662DEZ7</accession>
<evidence type="ECO:0000313" key="13">
    <source>
        <dbReference type="EMBL" id="RLE12881.1"/>
    </source>
</evidence>
<dbReference type="InterPro" id="IPR001453">
    <property type="entry name" value="MoaB/Mog_dom"/>
</dbReference>
<dbReference type="GO" id="GO:0005829">
    <property type="term" value="C:cytosol"/>
    <property type="evidence" value="ECO:0007669"/>
    <property type="project" value="TreeGrafter"/>
</dbReference>
<evidence type="ECO:0000256" key="10">
    <source>
        <dbReference type="ARBA" id="ARBA00047317"/>
    </source>
</evidence>
<evidence type="ECO:0000256" key="3">
    <source>
        <dbReference type="ARBA" id="ARBA00005046"/>
    </source>
</evidence>
<dbReference type="Gene3D" id="3.40.980.10">
    <property type="entry name" value="MoaB/Mog-like domain"/>
    <property type="match status" value="1"/>
</dbReference>
<name>A0A662DEZ7_UNCAE</name>
<comment type="similarity">
    <text evidence="4 11">Belongs to the MoeA family.</text>
</comment>
<dbReference type="FunFam" id="2.170.190.11:FF:000001">
    <property type="entry name" value="Molybdopterin molybdenumtransferase"/>
    <property type="match status" value="1"/>
</dbReference>
<dbReference type="InterPro" id="IPR005111">
    <property type="entry name" value="MoeA_C_domain_IV"/>
</dbReference>
<comment type="caution">
    <text evidence="13">The sequence shown here is derived from an EMBL/GenBank/DDBJ whole genome shotgun (WGS) entry which is preliminary data.</text>
</comment>
<dbReference type="CDD" id="cd00887">
    <property type="entry name" value="MoeA"/>
    <property type="match status" value="1"/>
</dbReference>
<evidence type="ECO:0000256" key="6">
    <source>
        <dbReference type="ARBA" id="ARBA00022679"/>
    </source>
</evidence>
<dbReference type="NCBIfam" id="NF045515">
    <property type="entry name" value="Glp_gephyrin"/>
    <property type="match status" value="1"/>
</dbReference>
<comment type="function">
    <text evidence="2 11">Catalyzes the insertion of molybdate into adenylated molybdopterin with the concomitant release of AMP.</text>
</comment>
<dbReference type="InterPro" id="IPR008284">
    <property type="entry name" value="MoCF_biosynth_CS"/>
</dbReference>
<dbReference type="InterPro" id="IPR036135">
    <property type="entry name" value="MoeA_linker/N_sf"/>
</dbReference>
<organism evidence="13 14">
    <name type="scientific">Aerophobetes bacterium</name>
    <dbReference type="NCBI Taxonomy" id="2030807"/>
    <lineage>
        <taxon>Bacteria</taxon>
        <taxon>Candidatus Aerophobota</taxon>
    </lineage>
</organism>
<dbReference type="UniPathway" id="UPA00344"/>
<sequence>MISVEDALEIVLKQVSVLSSERVKLLSSLGRVLSENIYSDFDIPGFNRAAMDGYAVVAKDTVHACPDRPVTLKVIDEVPAGFKVKSAISSGKAIRIMTGAVLPEGADAVVMVEYTEARGDKVMVFRSVKKGENVSFSGEDVKKGELVLSRGTLIRPQEVGMLAALGKTEVYVTRKPKVAIISTGDELIEPGKTLEKGKIYDSNSFSLFSQVLKCGADPERIGIVPDDKDELLHKVKMGLSSNILLLSGGVSEGKYDLVKEVLMEARVKPLFWKVAVKPGKPTFFGIRERTLVFGLPGYPVSSMMNFENLVKPAIFKMLGREGYKRIKIRAVLKGEIKNSSGRKNFIRVRLIEENGRYLAIPAPSQKSGVLKSMVWANAVVVLSTDVRKVENGEEVLVEVLD</sequence>
<dbReference type="GO" id="GO:0061599">
    <property type="term" value="F:molybdopterin molybdotransferase activity"/>
    <property type="evidence" value="ECO:0007669"/>
    <property type="project" value="UniProtKB-UniRule"/>
</dbReference>
<dbReference type="Pfam" id="PF00994">
    <property type="entry name" value="MoCF_biosynth"/>
    <property type="match status" value="1"/>
</dbReference>
<dbReference type="FunFam" id="3.40.980.10:FF:000004">
    <property type="entry name" value="Molybdopterin molybdenumtransferase"/>
    <property type="match status" value="1"/>
</dbReference>
<evidence type="ECO:0000313" key="14">
    <source>
        <dbReference type="Proteomes" id="UP000267654"/>
    </source>
</evidence>
<dbReference type="Pfam" id="PF03454">
    <property type="entry name" value="MoeA_C"/>
    <property type="match status" value="1"/>
</dbReference>
<reference evidence="13 14" key="1">
    <citation type="submission" date="2018-06" db="EMBL/GenBank/DDBJ databases">
        <title>Extensive metabolic versatility and redundancy in microbially diverse, dynamic hydrothermal sediments.</title>
        <authorList>
            <person name="Dombrowski N."/>
            <person name="Teske A."/>
            <person name="Baker B.J."/>
        </authorList>
    </citation>
    <scope>NUCLEOTIDE SEQUENCE [LARGE SCALE GENOMIC DNA]</scope>
    <source>
        <strain evidence="13">B19_G9</strain>
    </source>
</reference>
<evidence type="ECO:0000256" key="7">
    <source>
        <dbReference type="ARBA" id="ARBA00022723"/>
    </source>
</evidence>
<dbReference type="Pfam" id="PF03453">
    <property type="entry name" value="MoeA_N"/>
    <property type="match status" value="1"/>
</dbReference>
<dbReference type="InterPro" id="IPR005110">
    <property type="entry name" value="MoeA_linker/N"/>
</dbReference>
<evidence type="ECO:0000256" key="8">
    <source>
        <dbReference type="ARBA" id="ARBA00022842"/>
    </source>
</evidence>
<evidence type="ECO:0000256" key="1">
    <source>
        <dbReference type="ARBA" id="ARBA00001946"/>
    </source>
</evidence>
<keyword evidence="7 11" id="KW-0479">Metal-binding</keyword>
<proteinExistence type="inferred from homology"/>
<dbReference type="InterPro" id="IPR038987">
    <property type="entry name" value="MoeA-like"/>
</dbReference>
<comment type="catalytic activity">
    <reaction evidence="10">
        <text>adenylyl-molybdopterin + molybdate = Mo-molybdopterin + AMP + H(+)</text>
        <dbReference type="Rhea" id="RHEA:35047"/>
        <dbReference type="ChEBI" id="CHEBI:15378"/>
        <dbReference type="ChEBI" id="CHEBI:36264"/>
        <dbReference type="ChEBI" id="CHEBI:62727"/>
        <dbReference type="ChEBI" id="CHEBI:71302"/>
        <dbReference type="ChEBI" id="CHEBI:456215"/>
        <dbReference type="EC" id="2.10.1.1"/>
    </reaction>
</comment>
<dbReference type="Proteomes" id="UP000267654">
    <property type="component" value="Unassembled WGS sequence"/>
</dbReference>
<comment type="pathway">
    <text evidence="3 11">Cofactor biosynthesis; molybdopterin biosynthesis.</text>
</comment>
<dbReference type="Gene3D" id="3.90.105.10">
    <property type="entry name" value="Molybdopterin biosynthesis moea protein, domain 2"/>
    <property type="match status" value="1"/>
</dbReference>
<evidence type="ECO:0000256" key="4">
    <source>
        <dbReference type="ARBA" id="ARBA00010763"/>
    </source>
</evidence>
<dbReference type="PANTHER" id="PTHR10192">
    <property type="entry name" value="MOLYBDOPTERIN BIOSYNTHESIS PROTEIN"/>
    <property type="match status" value="1"/>
</dbReference>
<dbReference type="Gene3D" id="2.170.190.11">
    <property type="entry name" value="Molybdopterin biosynthesis moea protein, domain 3"/>
    <property type="match status" value="1"/>
</dbReference>
<dbReference type="InterPro" id="IPR036425">
    <property type="entry name" value="MoaB/Mog-like_dom_sf"/>
</dbReference>
<dbReference type="Gene3D" id="2.40.340.10">
    <property type="entry name" value="MoeA, C-terminal, domain IV"/>
    <property type="match status" value="1"/>
</dbReference>
<keyword evidence="8 11" id="KW-0460">Magnesium</keyword>
<evidence type="ECO:0000256" key="2">
    <source>
        <dbReference type="ARBA" id="ARBA00002901"/>
    </source>
</evidence>
<comment type="cofactor">
    <cofactor evidence="1 11">
        <name>Mg(2+)</name>
        <dbReference type="ChEBI" id="CHEBI:18420"/>
    </cofactor>
</comment>
<dbReference type="PROSITE" id="PS01079">
    <property type="entry name" value="MOCF_BIOSYNTHESIS_2"/>
    <property type="match status" value="1"/>
</dbReference>
<keyword evidence="6 11" id="KW-0808">Transferase</keyword>
<keyword evidence="5 11" id="KW-0500">Molybdenum</keyword>
<dbReference type="SUPFAM" id="SSF53218">
    <property type="entry name" value="Molybdenum cofactor biosynthesis proteins"/>
    <property type="match status" value="1"/>
</dbReference>
<dbReference type="SUPFAM" id="SSF63867">
    <property type="entry name" value="MoeA C-terminal domain-like"/>
    <property type="match status" value="1"/>
</dbReference>
<evidence type="ECO:0000256" key="11">
    <source>
        <dbReference type="RuleBase" id="RU365090"/>
    </source>
</evidence>
<gene>
    <name evidence="13" type="ORF">DRI96_03845</name>
</gene>
<evidence type="ECO:0000259" key="12">
    <source>
        <dbReference type="SMART" id="SM00852"/>
    </source>
</evidence>
<evidence type="ECO:0000256" key="5">
    <source>
        <dbReference type="ARBA" id="ARBA00022505"/>
    </source>
</evidence>
<dbReference type="NCBIfam" id="TIGR00177">
    <property type="entry name" value="molyb_syn"/>
    <property type="match status" value="1"/>
</dbReference>
<dbReference type="GO" id="GO:0046872">
    <property type="term" value="F:metal ion binding"/>
    <property type="evidence" value="ECO:0007669"/>
    <property type="project" value="UniProtKB-UniRule"/>
</dbReference>
<protein>
    <recommendedName>
        <fullName evidence="11">Molybdopterin molybdenumtransferase</fullName>
        <ecNumber evidence="11">2.10.1.1</ecNumber>
    </recommendedName>
</protein>
<dbReference type="AlphaFoldDB" id="A0A662DEZ7"/>